<dbReference type="AlphaFoldDB" id="A0A1X0P242"/>
<evidence type="ECO:0000256" key="5">
    <source>
        <dbReference type="ARBA" id="ARBA00034865"/>
    </source>
</evidence>
<reference evidence="6 7" key="1">
    <citation type="submission" date="2017-03" db="EMBL/GenBank/DDBJ databases">
        <title>An alternative strategy for trypanosome survival in the mammalian bloodstream revealed through genome and transcriptome analysis of the ubiquitous bovine parasite Trypanosoma (Megatrypanum) theileri.</title>
        <authorList>
            <person name="Kelly S."/>
            <person name="Ivens A."/>
            <person name="Mott A."/>
            <person name="O'Neill E."/>
            <person name="Emms D."/>
            <person name="Macleod O."/>
            <person name="Voorheis P."/>
            <person name="Matthews J."/>
            <person name="Matthews K."/>
            <person name="Carrington M."/>
        </authorList>
    </citation>
    <scope>NUCLEOTIDE SEQUENCE [LARGE SCALE GENOMIC DNA]</scope>
    <source>
        <strain evidence="6">Edinburgh</strain>
    </source>
</reference>
<comment type="similarity">
    <text evidence="4">Belongs to the dynactin subunits 5/6 family. Dynactin subunit 5 subfamily.</text>
</comment>
<evidence type="ECO:0000256" key="2">
    <source>
        <dbReference type="ARBA" id="ARBA00022490"/>
    </source>
</evidence>
<dbReference type="InterPro" id="IPR047125">
    <property type="entry name" value="DCTN5"/>
</dbReference>
<name>A0A1X0P242_9TRYP</name>
<dbReference type="SUPFAM" id="SSF51161">
    <property type="entry name" value="Trimeric LpxA-like enzymes"/>
    <property type="match status" value="1"/>
</dbReference>
<dbReference type="EMBL" id="NBCO01000007">
    <property type="protein sequence ID" value="ORC91016.1"/>
    <property type="molecule type" value="Genomic_DNA"/>
</dbReference>
<dbReference type="PANTHER" id="PTHR46126:SF1">
    <property type="entry name" value="DYNACTIN SUBUNIT 5"/>
    <property type="match status" value="1"/>
</dbReference>
<protein>
    <recommendedName>
        <fullName evidence="5">Dynactin subunit 5</fullName>
    </recommendedName>
</protein>
<keyword evidence="7" id="KW-1185">Reference proteome</keyword>
<dbReference type="OrthoDB" id="417208at2759"/>
<evidence type="ECO:0000313" key="6">
    <source>
        <dbReference type="EMBL" id="ORC91016.1"/>
    </source>
</evidence>
<keyword evidence="3" id="KW-0206">Cytoskeleton</keyword>
<dbReference type="GeneID" id="39983666"/>
<dbReference type="InterPro" id="IPR011004">
    <property type="entry name" value="Trimer_LpxA-like_sf"/>
</dbReference>
<gene>
    <name evidence="6" type="ORF">TM35_000074400</name>
</gene>
<dbReference type="GO" id="GO:0005869">
    <property type="term" value="C:dynactin complex"/>
    <property type="evidence" value="ECO:0007669"/>
    <property type="project" value="TreeGrafter"/>
</dbReference>
<accession>A0A1X0P242</accession>
<dbReference type="Proteomes" id="UP000192257">
    <property type="component" value="Unassembled WGS sequence"/>
</dbReference>
<evidence type="ECO:0000256" key="1">
    <source>
        <dbReference type="ARBA" id="ARBA00004245"/>
    </source>
</evidence>
<keyword evidence="2" id="KW-0963">Cytoplasm</keyword>
<comment type="subcellular location">
    <subcellularLocation>
        <location evidence="1">Cytoplasm</location>
        <location evidence="1">Cytoskeleton</location>
    </subcellularLocation>
</comment>
<sequence>MTSGTPCVLTSSSFPGLVYDKKNELIYDGVSHWSHNTAHLMGQVKTIGLLLLEKKVVVRGDIAEITLGNAVILREQCVLRPPLRSLLNRSVAESTPVIVGSMTVIGRRVVSEAQSVGNFVLIEDECVISEWVEIPDGVWLRSGSIVPSGVRLAPYVVYEGRPARPIASVDAELHQIFMTERVNEVFSALMALSS</sequence>
<dbReference type="Gene3D" id="2.160.10.10">
    <property type="entry name" value="Hexapeptide repeat proteins"/>
    <property type="match status" value="1"/>
</dbReference>
<dbReference type="Pfam" id="PF21711">
    <property type="entry name" value="DCTN5"/>
    <property type="match status" value="1"/>
</dbReference>
<organism evidence="6 7">
    <name type="scientific">Trypanosoma theileri</name>
    <dbReference type="NCBI Taxonomy" id="67003"/>
    <lineage>
        <taxon>Eukaryota</taxon>
        <taxon>Discoba</taxon>
        <taxon>Euglenozoa</taxon>
        <taxon>Kinetoplastea</taxon>
        <taxon>Metakinetoplastina</taxon>
        <taxon>Trypanosomatida</taxon>
        <taxon>Trypanosomatidae</taxon>
        <taxon>Trypanosoma</taxon>
    </lineage>
</organism>
<evidence type="ECO:0000256" key="3">
    <source>
        <dbReference type="ARBA" id="ARBA00023212"/>
    </source>
</evidence>
<dbReference type="VEuPathDB" id="TriTrypDB:TM35_000074400"/>
<evidence type="ECO:0000256" key="4">
    <source>
        <dbReference type="ARBA" id="ARBA00034706"/>
    </source>
</evidence>
<evidence type="ECO:0000313" key="7">
    <source>
        <dbReference type="Proteomes" id="UP000192257"/>
    </source>
</evidence>
<dbReference type="RefSeq" id="XP_028885082.1">
    <property type="nucleotide sequence ID" value="XM_029023886.1"/>
</dbReference>
<dbReference type="STRING" id="67003.A0A1X0P242"/>
<comment type="caution">
    <text evidence="6">The sequence shown here is derived from an EMBL/GenBank/DDBJ whole genome shotgun (WGS) entry which is preliminary data.</text>
</comment>
<proteinExistence type="inferred from homology"/>
<dbReference type="PANTHER" id="PTHR46126">
    <property type="entry name" value="DYNACTIN SUBUNIT 5"/>
    <property type="match status" value="1"/>
</dbReference>